<dbReference type="AlphaFoldDB" id="A0A059FQT9"/>
<organism evidence="1 2">
    <name type="scientific">Hyphomonas johnsonii MHS-2</name>
    <dbReference type="NCBI Taxonomy" id="1280950"/>
    <lineage>
        <taxon>Bacteria</taxon>
        <taxon>Pseudomonadati</taxon>
        <taxon>Pseudomonadota</taxon>
        <taxon>Alphaproteobacteria</taxon>
        <taxon>Hyphomonadales</taxon>
        <taxon>Hyphomonadaceae</taxon>
        <taxon>Hyphomonas</taxon>
    </lineage>
</organism>
<protein>
    <submittedName>
        <fullName evidence="1">Uncharacterized protein</fullName>
    </submittedName>
</protein>
<dbReference type="EMBL" id="ARYK01000003">
    <property type="protein sequence ID" value="KCZ92901.1"/>
    <property type="molecule type" value="Genomic_DNA"/>
</dbReference>
<sequence>MNVRLYVEKQMEGLAAFSHALAMPYAFQENAPSTLVPVDQHVRFIREVLPGRPLTMQGCVVSIGESDAVIYQELRHSDGLLSAAFLTRVAHIDTKARETFGWSRRARAALEAHIDTPPAEAAPRSFDPDAPTLATAAIGIEQARDLGMPLIGKGAVPQHHLDMHGRMAPPWIIGRISDSVPNLLFDWRNRVAGADKGRRMGAAVLENRLRYHRWPKAGDLFEIYTSLGGTAEKTHSLVHWMMDPATGKPWATSQVVAITLDLEKRKAMPTPPDMLAELETLAPRGLSL</sequence>
<reference evidence="1 2" key="1">
    <citation type="journal article" date="2014" name="Antonie Van Leeuwenhoek">
        <title>Hyphomonas beringensis sp. nov. and Hyphomonas chukchiensis sp. nov., isolated from surface seawater of the Bering Sea and Chukchi Sea.</title>
        <authorList>
            <person name="Li C."/>
            <person name="Lai Q."/>
            <person name="Li G."/>
            <person name="Dong C."/>
            <person name="Wang J."/>
            <person name="Liao Y."/>
            <person name="Shao Z."/>
        </authorList>
    </citation>
    <scope>NUCLEOTIDE SEQUENCE [LARGE SCALE GENOMIC DNA]</scope>
    <source>
        <strain evidence="1 2">MHS-2</strain>
    </source>
</reference>
<dbReference type="PATRIC" id="fig|1280950.3.peg.1624"/>
<evidence type="ECO:0000313" key="1">
    <source>
        <dbReference type="EMBL" id="KCZ92901.1"/>
    </source>
</evidence>
<dbReference type="SUPFAM" id="SSF54637">
    <property type="entry name" value="Thioesterase/thiol ester dehydrase-isomerase"/>
    <property type="match status" value="2"/>
</dbReference>
<dbReference type="Pfam" id="PF13279">
    <property type="entry name" value="4HBT_2"/>
    <property type="match status" value="2"/>
</dbReference>
<keyword evidence="2" id="KW-1185">Reference proteome</keyword>
<dbReference type="STRING" id="1280950.HJO_08097"/>
<accession>A0A059FQT9</accession>
<gene>
    <name evidence="1" type="ORF">HJO_08097</name>
</gene>
<evidence type="ECO:0000313" key="2">
    <source>
        <dbReference type="Proteomes" id="UP000025171"/>
    </source>
</evidence>
<dbReference type="Proteomes" id="UP000025171">
    <property type="component" value="Unassembled WGS sequence"/>
</dbReference>
<dbReference type="Gene3D" id="3.10.129.10">
    <property type="entry name" value="Hotdog Thioesterase"/>
    <property type="match status" value="2"/>
</dbReference>
<dbReference type="eggNOG" id="COG0824">
    <property type="taxonomic scope" value="Bacteria"/>
</dbReference>
<proteinExistence type="predicted"/>
<name>A0A059FQT9_9PROT</name>
<comment type="caution">
    <text evidence="1">The sequence shown here is derived from an EMBL/GenBank/DDBJ whole genome shotgun (WGS) entry which is preliminary data.</text>
</comment>
<dbReference type="InterPro" id="IPR029069">
    <property type="entry name" value="HotDog_dom_sf"/>
</dbReference>